<sequence length="1017" mass="109543">MAPFGLDLFASRATTARANSPFGLTEVSSLGIQTQFTALAYDSAQDLLAVGAKDGRVLLVGHEWEQYLAGSSNPITALAFKTGDKYLVAGDERGRLLVWNLQKRHLQFSPVTLNAAITTVEAPTGTAVIYVGLASGSVVFVDSHTGQLSEYAVPYADGAAEGDQRVVALHTSPTDANLLLIGYGSGIIVIWDLAERLVRRQAAASERLYSACWDRTGQRFAGATSSAIVMWEIKEGWLDSLKKSSLVKVTRTIARSWGDCTTLRYVQHQSAEGALETCLLLGGSDGVGLCPIESKGKVTPSWTPVHSGGVGTFSVIDNKYYIAVTTNGCVKALKLLSPASCLRISPSLELNNGPAITAIAGTGASEYLGYDMKNMSLRVAAGAELPLSGGTVINKNGKSTWDVLATVHEDDTVTFWQLSVPPRFLCRMSLFEKPMEAAAKVSMDLEHRSLVVTVGTATRSYRWHSVAEAKAYKEKWDADHDVDGLMAKMDAAVDEVLRHADMIKTMPGANENVDDAGTENIQPPPLPPRDASAEAVGESLAQEGDGLPLQQRADSPCPPLPPKAEASEPTHMPEAIESTPLATASSSDTATAAMLHENGQADLVPDSTTGSETPPKLPQRPSVRRRDRGHVDMDFEPERLDHGGWQPVLQVTHNEPIDLVCAAPWLDLLVTVTSGNQLNIVHDGSIYRSDAFGGDPTRVSLINVADTYFKKGLAARSCILVGTSSGEINVCALDSDPTSGETVILRSVLYTPPHPQKPLFVAIMDDAGRIVRQAVRHKAGTPSSDHYVLIVLENSVCVVVLEAGKDPEVLANWSSPDHLVSAGLCWIAGEAVMVVITHTGMIKAIKLPSLEPLWSESLPLSQPEGLLAQRLGSTFIARDGRIVVWTGDKEFRVFSIAKDTASLPDVEFRMYELTKAMEWARVNNQRPPSTAHRTERDKLFVPATALAPPRGSSTNASQSSSGSATPFGQTKQALNERGEKLSALENKFSDMADASGSFLSKIQEYNERQAKKKWYQL</sequence>
<dbReference type="GO" id="GO:0005737">
    <property type="term" value="C:cytoplasm"/>
    <property type="evidence" value="ECO:0007669"/>
    <property type="project" value="TreeGrafter"/>
</dbReference>
<reference evidence="7" key="1">
    <citation type="submission" date="2020-05" db="EMBL/GenBank/DDBJ databases">
        <title>Phylogenomic resolution of chytrid fungi.</title>
        <authorList>
            <person name="Stajich J.E."/>
            <person name="Amses K."/>
            <person name="Simmons R."/>
            <person name="Seto K."/>
            <person name="Myers J."/>
            <person name="Bonds A."/>
            <person name="Quandt C.A."/>
            <person name="Barry K."/>
            <person name="Liu P."/>
            <person name="Grigoriev I."/>
            <person name="Longcore J.E."/>
            <person name="James T.Y."/>
        </authorList>
    </citation>
    <scope>NUCLEOTIDE SEQUENCE</scope>
    <source>
        <strain evidence="7">JEL0379</strain>
    </source>
</reference>
<dbReference type="PANTHER" id="PTHR10241:SF25">
    <property type="entry name" value="TOMOSYN, ISOFORM C"/>
    <property type="match status" value="1"/>
</dbReference>
<dbReference type="AlphaFoldDB" id="A0AAD5TL49"/>
<dbReference type="Gene3D" id="2.130.10.10">
    <property type="entry name" value="YVTN repeat-like/Quinoprotein amine dehydrogenase"/>
    <property type="match status" value="2"/>
</dbReference>
<feature type="domain" description="Pyrrolo-quinoline quinone repeat" evidence="6">
    <location>
        <begin position="64"/>
        <end position="197"/>
    </location>
</feature>
<evidence type="ECO:0008006" key="9">
    <source>
        <dbReference type="Google" id="ProtNLM"/>
    </source>
</evidence>
<dbReference type="GO" id="GO:0005096">
    <property type="term" value="F:GTPase activator activity"/>
    <property type="evidence" value="ECO:0007669"/>
    <property type="project" value="TreeGrafter"/>
</dbReference>
<evidence type="ECO:0000313" key="7">
    <source>
        <dbReference type="EMBL" id="KAJ3179675.1"/>
    </source>
</evidence>
<evidence type="ECO:0000259" key="6">
    <source>
        <dbReference type="Pfam" id="PF13360"/>
    </source>
</evidence>
<dbReference type="Pfam" id="PF13360">
    <property type="entry name" value="PQQ_2"/>
    <property type="match status" value="1"/>
</dbReference>
<dbReference type="SUPFAM" id="SSF101908">
    <property type="entry name" value="Putative isomerase YbhE"/>
    <property type="match status" value="1"/>
</dbReference>
<gene>
    <name evidence="7" type="ORF">HDU87_002881</name>
</gene>
<comment type="caution">
    <text evidence="7">The sequence shown here is derived from an EMBL/GenBank/DDBJ whole genome shotgun (WGS) entry which is preliminary data.</text>
</comment>
<evidence type="ECO:0000313" key="8">
    <source>
        <dbReference type="Proteomes" id="UP001212152"/>
    </source>
</evidence>
<dbReference type="GO" id="GO:0005886">
    <property type="term" value="C:plasma membrane"/>
    <property type="evidence" value="ECO:0007669"/>
    <property type="project" value="TreeGrafter"/>
</dbReference>
<dbReference type="GO" id="GO:0006893">
    <property type="term" value="P:Golgi to plasma membrane transport"/>
    <property type="evidence" value="ECO:0007669"/>
    <property type="project" value="TreeGrafter"/>
</dbReference>
<dbReference type="SMART" id="SM00320">
    <property type="entry name" value="WD40"/>
    <property type="match status" value="4"/>
</dbReference>
<evidence type="ECO:0000256" key="2">
    <source>
        <dbReference type="ARBA" id="ARBA00022483"/>
    </source>
</evidence>
<dbReference type="InterPro" id="IPR015943">
    <property type="entry name" value="WD40/YVTN_repeat-like_dom_sf"/>
</dbReference>
<dbReference type="EMBL" id="JADGJQ010000020">
    <property type="protein sequence ID" value="KAJ3179675.1"/>
    <property type="molecule type" value="Genomic_DNA"/>
</dbReference>
<feature type="region of interest" description="Disordered" evidence="4">
    <location>
        <begin position="601"/>
        <end position="629"/>
    </location>
</feature>
<dbReference type="SUPFAM" id="SSF50978">
    <property type="entry name" value="WD40 repeat-like"/>
    <property type="match status" value="1"/>
</dbReference>
<accession>A0AAD5TL49</accession>
<feature type="domain" description="Lethal giant larvae (Lgl)-like C-terminal" evidence="5">
    <location>
        <begin position="819"/>
        <end position="944"/>
    </location>
</feature>
<dbReference type="PANTHER" id="PTHR10241">
    <property type="entry name" value="LETHAL 2 GIANT LARVAE PROTEIN"/>
    <property type="match status" value="1"/>
</dbReference>
<keyword evidence="8" id="KW-1185">Reference proteome</keyword>
<dbReference type="InterPro" id="IPR001680">
    <property type="entry name" value="WD40_rpt"/>
</dbReference>
<dbReference type="Gene3D" id="1.20.5.110">
    <property type="match status" value="1"/>
</dbReference>
<evidence type="ECO:0000256" key="4">
    <source>
        <dbReference type="SAM" id="MobiDB-lite"/>
    </source>
</evidence>
<feature type="region of interest" description="Disordered" evidence="4">
    <location>
        <begin position="944"/>
        <end position="982"/>
    </location>
</feature>
<evidence type="ECO:0000256" key="3">
    <source>
        <dbReference type="PROSITE-ProRule" id="PRU00221"/>
    </source>
</evidence>
<dbReference type="Proteomes" id="UP001212152">
    <property type="component" value="Unassembled WGS sequence"/>
</dbReference>
<protein>
    <recommendedName>
        <fullName evidence="9">Lethal giant larvae (Lgl)-like C-terminal domain-containing protein</fullName>
    </recommendedName>
</protein>
<keyword evidence="2" id="KW-0268">Exocytosis</keyword>
<dbReference type="Pfam" id="PF08596">
    <property type="entry name" value="Lgl_C"/>
    <property type="match status" value="1"/>
</dbReference>
<feature type="region of interest" description="Disordered" evidence="4">
    <location>
        <begin position="507"/>
        <end position="571"/>
    </location>
</feature>
<feature type="repeat" description="WD" evidence="3">
    <location>
        <begin position="68"/>
        <end position="109"/>
    </location>
</feature>
<dbReference type="PROSITE" id="PS50082">
    <property type="entry name" value="WD_REPEATS_2"/>
    <property type="match status" value="1"/>
</dbReference>
<dbReference type="InterPro" id="IPR036322">
    <property type="entry name" value="WD40_repeat_dom_sf"/>
</dbReference>
<evidence type="ECO:0000259" key="5">
    <source>
        <dbReference type="Pfam" id="PF08596"/>
    </source>
</evidence>
<evidence type="ECO:0000256" key="1">
    <source>
        <dbReference type="ARBA" id="ARBA00008070"/>
    </source>
</evidence>
<dbReference type="CDD" id="cd15873">
    <property type="entry name" value="R-SNARE_STXBP5_6"/>
    <property type="match status" value="1"/>
</dbReference>
<comment type="similarity">
    <text evidence="1">Belongs to the WD repeat L(2)GL family.</text>
</comment>
<proteinExistence type="inferred from homology"/>
<dbReference type="GO" id="GO:0006887">
    <property type="term" value="P:exocytosis"/>
    <property type="evidence" value="ECO:0007669"/>
    <property type="project" value="UniProtKB-KW"/>
</dbReference>
<dbReference type="InterPro" id="IPR013905">
    <property type="entry name" value="Lgl_C_dom"/>
</dbReference>
<dbReference type="GO" id="GO:0045159">
    <property type="term" value="F:myosin II binding"/>
    <property type="evidence" value="ECO:0007669"/>
    <property type="project" value="TreeGrafter"/>
</dbReference>
<dbReference type="GO" id="GO:0019905">
    <property type="term" value="F:syntaxin binding"/>
    <property type="evidence" value="ECO:0007669"/>
    <property type="project" value="TreeGrafter"/>
</dbReference>
<keyword evidence="3" id="KW-0853">WD repeat</keyword>
<dbReference type="InterPro" id="IPR002372">
    <property type="entry name" value="PQQ_rpt_dom"/>
</dbReference>
<name>A0AAD5TL49_9FUNG</name>
<feature type="compositionally biased region" description="Low complexity" evidence="4">
    <location>
        <begin position="951"/>
        <end position="965"/>
    </location>
</feature>
<organism evidence="7 8">
    <name type="scientific">Geranomyces variabilis</name>
    <dbReference type="NCBI Taxonomy" id="109894"/>
    <lineage>
        <taxon>Eukaryota</taxon>
        <taxon>Fungi</taxon>
        <taxon>Fungi incertae sedis</taxon>
        <taxon>Chytridiomycota</taxon>
        <taxon>Chytridiomycota incertae sedis</taxon>
        <taxon>Chytridiomycetes</taxon>
        <taxon>Spizellomycetales</taxon>
        <taxon>Powellomycetaceae</taxon>
        <taxon>Geranomyces</taxon>
    </lineage>
</organism>